<dbReference type="InterPro" id="IPR043128">
    <property type="entry name" value="Rev_trsase/Diguanyl_cyclase"/>
</dbReference>
<evidence type="ECO:0000313" key="5">
    <source>
        <dbReference type="Proteomes" id="UP001158045"/>
    </source>
</evidence>
<organism evidence="4 5">
    <name type="scientific">Fusibacter bizertensis</name>
    <dbReference type="NCBI Taxonomy" id="1488331"/>
    <lineage>
        <taxon>Bacteria</taxon>
        <taxon>Bacillati</taxon>
        <taxon>Bacillota</taxon>
        <taxon>Clostridia</taxon>
        <taxon>Eubacteriales</taxon>
        <taxon>Eubacteriales Family XII. Incertae Sedis</taxon>
        <taxon>Fusibacter</taxon>
    </lineage>
</organism>
<keyword evidence="1" id="KW-0812">Transmembrane</keyword>
<reference evidence="4 5" key="1">
    <citation type="submission" date="2023-04" db="EMBL/GenBank/DDBJ databases">
        <title>Fusibacter bizertensis strain WBS, isolated from littoral bottom sediments of the Arctic seas - biochemical and genomic analysis.</title>
        <authorList>
            <person name="Brioukhanov A.L."/>
        </authorList>
    </citation>
    <scope>NUCLEOTIDE SEQUENCE [LARGE SCALE GENOMIC DNA]</scope>
    <source>
        <strain evidence="4 5">WBS</strain>
    </source>
</reference>
<name>A0ABT6NBD9_9FIRM</name>
<dbReference type="Pfam" id="PF00990">
    <property type="entry name" value="GGDEF"/>
    <property type="match status" value="1"/>
</dbReference>
<sequence length="384" mass="43664">MTKFLKPYIILLSLFAAALVYSSAMGATEFTSPSFLVLLAALIYSEVGYISYGGSYKATLTMPLVTYGMWSHNAISIYLAIIIYNFAYRLLVKFKEKNEEQLINLKYVFNTALQIIMAFFTLKLSLLFHFDANLKSLVLLWTMNFILIISNSLATTAVVYFSGAKTAFKEFKPLSYLHLVHYYTLITATVYLFSVAYGLEGLLLGLVLVLFTQTTTLSRSSSKAINDRLILDKLTGAYNRAYMEEVISGNINKKKPFTLTFIDLDDFKSVNDAYGHIIGDNLLVDFAAIIKSMMGKDEMLFRYGGDEFCVCSPGSNSIKQMKKNVDELVFVFKIESQETMIQYHISSGEYYYTGKDELSFQDVITYVDQHMYRKKKNKQSKQIV</sequence>
<feature type="chain" id="PRO_5045564955" evidence="2">
    <location>
        <begin position="27"/>
        <end position="384"/>
    </location>
</feature>
<dbReference type="SUPFAM" id="SSF55073">
    <property type="entry name" value="Nucleotide cyclase"/>
    <property type="match status" value="1"/>
</dbReference>
<feature type="transmembrane region" description="Helical" evidence="1">
    <location>
        <begin position="64"/>
        <end position="87"/>
    </location>
</feature>
<dbReference type="EC" id="2.7.7.65" evidence="4"/>
<dbReference type="InterPro" id="IPR050469">
    <property type="entry name" value="Diguanylate_Cyclase"/>
</dbReference>
<gene>
    <name evidence="4" type="ORF">QE109_06110</name>
</gene>
<keyword evidence="1" id="KW-0472">Membrane</keyword>
<dbReference type="GO" id="GO:0052621">
    <property type="term" value="F:diguanylate cyclase activity"/>
    <property type="evidence" value="ECO:0007669"/>
    <property type="project" value="UniProtKB-EC"/>
</dbReference>
<evidence type="ECO:0000313" key="4">
    <source>
        <dbReference type="EMBL" id="MDH8677711.1"/>
    </source>
</evidence>
<feature type="transmembrane region" description="Helical" evidence="1">
    <location>
        <begin position="138"/>
        <end position="162"/>
    </location>
</feature>
<feature type="domain" description="GGDEF" evidence="3">
    <location>
        <begin position="255"/>
        <end position="384"/>
    </location>
</feature>
<evidence type="ECO:0000256" key="1">
    <source>
        <dbReference type="SAM" id="Phobius"/>
    </source>
</evidence>
<dbReference type="Gene3D" id="3.30.70.270">
    <property type="match status" value="1"/>
</dbReference>
<evidence type="ECO:0000256" key="2">
    <source>
        <dbReference type="SAM" id="SignalP"/>
    </source>
</evidence>
<dbReference type="RefSeq" id="WP_281093530.1">
    <property type="nucleotide sequence ID" value="NZ_JARYZI010000003.1"/>
</dbReference>
<comment type="caution">
    <text evidence="4">The sequence shown here is derived from an EMBL/GenBank/DDBJ whole genome shotgun (WGS) entry which is preliminary data.</text>
</comment>
<dbReference type="PANTHER" id="PTHR45138:SF6">
    <property type="entry name" value="DIGUANYLATE CYCLASE DGCN"/>
    <property type="match status" value="1"/>
</dbReference>
<keyword evidence="2" id="KW-0732">Signal</keyword>
<dbReference type="CDD" id="cd01949">
    <property type="entry name" value="GGDEF"/>
    <property type="match status" value="1"/>
</dbReference>
<dbReference type="InterPro" id="IPR029787">
    <property type="entry name" value="Nucleotide_cyclase"/>
</dbReference>
<feature type="signal peptide" evidence="2">
    <location>
        <begin position="1"/>
        <end position="26"/>
    </location>
</feature>
<feature type="transmembrane region" description="Helical" evidence="1">
    <location>
        <begin position="107"/>
        <end position="126"/>
    </location>
</feature>
<dbReference type="EMBL" id="JARYZI010000003">
    <property type="protein sequence ID" value="MDH8677711.1"/>
    <property type="molecule type" value="Genomic_DNA"/>
</dbReference>
<dbReference type="InterPro" id="IPR000160">
    <property type="entry name" value="GGDEF_dom"/>
</dbReference>
<dbReference type="PROSITE" id="PS50887">
    <property type="entry name" value="GGDEF"/>
    <property type="match status" value="1"/>
</dbReference>
<dbReference type="NCBIfam" id="TIGR00254">
    <property type="entry name" value="GGDEF"/>
    <property type="match status" value="1"/>
</dbReference>
<feature type="transmembrane region" description="Helical" evidence="1">
    <location>
        <begin position="182"/>
        <end position="211"/>
    </location>
</feature>
<keyword evidence="5" id="KW-1185">Reference proteome</keyword>
<dbReference type="SMART" id="SM00267">
    <property type="entry name" value="GGDEF"/>
    <property type="match status" value="1"/>
</dbReference>
<dbReference type="Proteomes" id="UP001158045">
    <property type="component" value="Unassembled WGS sequence"/>
</dbReference>
<protein>
    <submittedName>
        <fullName evidence="4">GGDEF domain-containing protein</fullName>
        <ecNumber evidence="4">2.7.7.65</ecNumber>
    </submittedName>
</protein>
<proteinExistence type="predicted"/>
<feature type="transmembrane region" description="Helical" evidence="1">
    <location>
        <begin position="34"/>
        <end position="52"/>
    </location>
</feature>
<dbReference type="PANTHER" id="PTHR45138">
    <property type="entry name" value="REGULATORY COMPONENTS OF SENSORY TRANSDUCTION SYSTEM"/>
    <property type="match status" value="1"/>
</dbReference>
<keyword evidence="1" id="KW-1133">Transmembrane helix</keyword>
<keyword evidence="4" id="KW-0548">Nucleotidyltransferase</keyword>
<accession>A0ABT6NBD9</accession>
<evidence type="ECO:0000259" key="3">
    <source>
        <dbReference type="PROSITE" id="PS50887"/>
    </source>
</evidence>
<keyword evidence="4" id="KW-0808">Transferase</keyword>